<reference evidence="13" key="1">
    <citation type="submission" date="2016-11" db="EMBL/GenBank/DDBJ databases">
        <authorList>
            <person name="Varghese N."/>
            <person name="Submissions S."/>
        </authorList>
    </citation>
    <scope>NUCLEOTIDE SEQUENCE [LARGE SCALE GENOMIC DNA]</scope>
    <source>
        <strain evidence="13">DSM 17963</strain>
    </source>
</reference>
<evidence type="ECO:0000256" key="4">
    <source>
        <dbReference type="ARBA" id="ARBA00022989"/>
    </source>
</evidence>
<dbReference type="SMART" id="SM01091">
    <property type="entry name" value="CorC_HlyC"/>
    <property type="match status" value="1"/>
</dbReference>
<dbReference type="PANTHER" id="PTHR22777">
    <property type="entry name" value="HEMOLYSIN-RELATED"/>
    <property type="match status" value="1"/>
</dbReference>
<feature type="transmembrane region" description="Helical" evidence="9">
    <location>
        <begin position="128"/>
        <end position="150"/>
    </location>
</feature>
<dbReference type="RefSeq" id="WP_073413049.1">
    <property type="nucleotide sequence ID" value="NZ_FQWC01000001.1"/>
</dbReference>
<dbReference type="InterPro" id="IPR044751">
    <property type="entry name" value="Ion_transp-like_CBS"/>
</dbReference>
<feature type="domain" description="CBS" evidence="10">
    <location>
        <begin position="270"/>
        <end position="330"/>
    </location>
</feature>
<dbReference type="AlphaFoldDB" id="A0A1M5FLF0"/>
<feature type="transmembrane region" description="Helical" evidence="9">
    <location>
        <begin position="55"/>
        <end position="73"/>
    </location>
</feature>
<sequence>MEISIIILCLILSAFFSGMEIAFISSNKIYLGIEKKQDNFLSQILTKLTENPSKFIASMLIGNNVALVIYGFYMGEVVLKWIIDFGFQFSDLTTVLVQTLISTFIVLITAEFFPKVFFQIYANSLIKVFAVPAYLFYRLFYYISTFFIWISDLVLKKFFKTEGDHVQLYFSKIELGNYITEQMNSVEDDEEVDSEIQIFQNALEFSGVKARDIMTPRIELVSIDLFDTVSDLKELFIETGYSKIVVSQNSLDDIVGYVHSFDLFKKPQTIKSVLMTVEFVPETILIKDALNILIKKRKNVAVVLDEYGGTSGIITIEDIVEELFGEIEDEHDLDEELIEQELGEGKYLFSTRLEVEYLNEEYKLMIPEDDSYGTLGGFIVNSTKEIPQKGEKIVIDKYHFVIEQASNNKIELVKLTIKE</sequence>
<comment type="subcellular location">
    <subcellularLocation>
        <location evidence="1">Membrane</location>
        <topology evidence="1">Multi-pass membrane protein</topology>
    </subcellularLocation>
</comment>
<name>A0A1M5FLF0_9FLAO</name>
<dbReference type="Pfam" id="PF01595">
    <property type="entry name" value="CNNM"/>
    <property type="match status" value="1"/>
</dbReference>
<keyword evidence="2 8" id="KW-0812">Transmembrane</keyword>
<dbReference type="GO" id="GO:0005886">
    <property type="term" value="C:plasma membrane"/>
    <property type="evidence" value="ECO:0007669"/>
    <property type="project" value="TreeGrafter"/>
</dbReference>
<dbReference type="InterPro" id="IPR016169">
    <property type="entry name" value="FAD-bd_PCMH_sub2"/>
</dbReference>
<proteinExistence type="predicted"/>
<dbReference type="InterPro" id="IPR036318">
    <property type="entry name" value="FAD-bd_PCMH-like_sf"/>
</dbReference>
<dbReference type="SUPFAM" id="SSF54631">
    <property type="entry name" value="CBS-domain pair"/>
    <property type="match status" value="1"/>
</dbReference>
<dbReference type="SUPFAM" id="SSF56176">
    <property type="entry name" value="FAD-binding/transporter-associated domain-like"/>
    <property type="match status" value="1"/>
</dbReference>
<dbReference type="STRING" id="370979.SAMN05443663_101514"/>
<dbReference type="InterPro" id="IPR005170">
    <property type="entry name" value="Transptr-assoc_dom"/>
</dbReference>
<feature type="domain" description="CNNM transmembrane" evidence="11">
    <location>
        <begin position="1"/>
        <end position="195"/>
    </location>
</feature>
<dbReference type="Gene3D" id="3.30.465.10">
    <property type="match status" value="1"/>
</dbReference>
<evidence type="ECO:0000256" key="3">
    <source>
        <dbReference type="ARBA" id="ARBA00022737"/>
    </source>
</evidence>
<dbReference type="Pfam" id="PF00571">
    <property type="entry name" value="CBS"/>
    <property type="match status" value="2"/>
</dbReference>
<gene>
    <name evidence="12" type="ORF">SAMN05443663_101514</name>
</gene>
<evidence type="ECO:0000259" key="10">
    <source>
        <dbReference type="PROSITE" id="PS51371"/>
    </source>
</evidence>
<evidence type="ECO:0000256" key="8">
    <source>
        <dbReference type="PROSITE-ProRule" id="PRU01193"/>
    </source>
</evidence>
<dbReference type="PANTHER" id="PTHR22777:SF17">
    <property type="entry name" value="UPF0053 PROTEIN SLL0260"/>
    <property type="match status" value="1"/>
</dbReference>
<feature type="transmembrane region" description="Helical" evidence="9">
    <location>
        <begin position="85"/>
        <end position="108"/>
    </location>
</feature>
<dbReference type="InterPro" id="IPR002550">
    <property type="entry name" value="CNNM"/>
</dbReference>
<keyword evidence="6 8" id="KW-0472">Membrane</keyword>
<accession>A0A1M5FLF0</accession>
<dbReference type="CDD" id="cd04590">
    <property type="entry name" value="CBS_pair_CorC_HlyC_assoc"/>
    <property type="match status" value="1"/>
</dbReference>
<dbReference type="OrthoDB" id="9798188at2"/>
<evidence type="ECO:0000256" key="1">
    <source>
        <dbReference type="ARBA" id="ARBA00004141"/>
    </source>
</evidence>
<protein>
    <submittedName>
        <fullName evidence="12">Hemolysin, contains CBS domains</fullName>
    </submittedName>
</protein>
<keyword evidence="13" id="KW-1185">Reference proteome</keyword>
<dbReference type="Gene3D" id="3.10.580.10">
    <property type="entry name" value="CBS-domain"/>
    <property type="match status" value="1"/>
</dbReference>
<dbReference type="Proteomes" id="UP000184071">
    <property type="component" value="Unassembled WGS sequence"/>
</dbReference>
<dbReference type="InterPro" id="IPR046342">
    <property type="entry name" value="CBS_dom_sf"/>
</dbReference>
<keyword evidence="5 7" id="KW-0129">CBS domain</keyword>
<keyword evidence="3" id="KW-0677">Repeat</keyword>
<dbReference type="PROSITE" id="PS51846">
    <property type="entry name" value="CNNM"/>
    <property type="match status" value="1"/>
</dbReference>
<dbReference type="PROSITE" id="PS51371">
    <property type="entry name" value="CBS"/>
    <property type="match status" value="1"/>
</dbReference>
<evidence type="ECO:0000313" key="12">
    <source>
        <dbReference type="EMBL" id="SHF92001.1"/>
    </source>
</evidence>
<evidence type="ECO:0000256" key="9">
    <source>
        <dbReference type="SAM" id="Phobius"/>
    </source>
</evidence>
<dbReference type="InterPro" id="IPR000644">
    <property type="entry name" value="CBS_dom"/>
</dbReference>
<evidence type="ECO:0000256" key="6">
    <source>
        <dbReference type="ARBA" id="ARBA00023136"/>
    </source>
</evidence>
<dbReference type="EMBL" id="FQWC01000001">
    <property type="protein sequence ID" value="SHF92001.1"/>
    <property type="molecule type" value="Genomic_DNA"/>
</dbReference>
<evidence type="ECO:0000256" key="7">
    <source>
        <dbReference type="PROSITE-ProRule" id="PRU00703"/>
    </source>
</evidence>
<evidence type="ECO:0000256" key="5">
    <source>
        <dbReference type="ARBA" id="ARBA00023122"/>
    </source>
</evidence>
<evidence type="ECO:0000259" key="11">
    <source>
        <dbReference type="PROSITE" id="PS51846"/>
    </source>
</evidence>
<dbReference type="Pfam" id="PF03471">
    <property type="entry name" value="CorC_HlyC"/>
    <property type="match status" value="1"/>
</dbReference>
<evidence type="ECO:0000256" key="2">
    <source>
        <dbReference type="ARBA" id="ARBA00022692"/>
    </source>
</evidence>
<dbReference type="GO" id="GO:0050660">
    <property type="term" value="F:flavin adenine dinucleotide binding"/>
    <property type="evidence" value="ECO:0007669"/>
    <property type="project" value="InterPro"/>
</dbReference>
<organism evidence="12 13">
    <name type="scientific">Flavobacterium defluvii</name>
    <dbReference type="NCBI Taxonomy" id="370979"/>
    <lineage>
        <taxon>Bacteria</taxon>
        <taxon>Pseudomonadati</taxon>
        <taxon>Bacteroidota</taxon>
        <taxon>Flavobacteriia</taxon>
        <taxon>Flavobacteriales</taxon>
        <taxon>Flavobacteriaceae</taxon>
        <taxon>Flavobacterium</taxon>
    </lineage>
</organism>
<keyword evidence="4 8" id="KW-1133">Transmembrane helix</keyword>
<evidence type="ECO:0000313" key="13">
    <source>
        <dbReference type="Proteomes" id="UP000184071"/>
    </source>
</evidence>